<dbReference type="EMBL" id="CP059851">
    <property type="protein sequence ID" value="QMW23580.1"/>
    <property type="molecule type" value="Genomic_DNA"/>
</dbReference>
<comment type="catalytic activity">
    <reaction evidence="2">
        <text>UDP-N-acetyl-alpha-D-glucosamine = UDP-N-acetyl-alpha-D-mannosamine</text>
        <dbReference type="Rhea" id="RHEA:17213"/>
        <dbReference type="ChEBI" id="CHEBI:57705"/>
        <dbReference type="ChEBI" id="CHEBI:68623"/>
        <dbReference type="EC" id="5.1.3.14"/>
    </reaction>
</comment>
<dbReference type="CDD" id="cd03786">
    <property type="entry name" value="GTB_UDP-GlcNAc_2-Epimerase"/>
    <property type="match status" value="1"/>
</dbReference>
<dbReference type="KEGG" id="sand:H3309_03530"/>
<feature type="domain" description="UDP-N-acetylglucosamine 2-epimerase" evidence="6">
    <location>
        <begin position="46"/>
        <end position="383"/>
    </location>
</feature>
<sequence>MAGLVQSKGRLKASLLLAQAPVMLVFGTRPEAIKLAPVVTALRSRAIPTLIVATGQHPHLAPAMLQQAGLQADIDLGLHRPGITPPDLVGALVAHLPTLFRQHAPRLTLVQGDTTSAFGAALAATYAQLPLAHVEAGLRAGHPTDPFPEEMHRRLIAPLACLHFAPTASAAAALRAEGIPAGRIHVTGNSGIDAVLATSAMLAGQAALAADLRARFPLLATPGPPWLLATVHRRENQGERLSSILAAFAALARGGGARLIVPVHPTPAVQQRTTALLGHVPGILLCAPQDHAALVWLIGQTALVLTDSGGLQEEAPALGRRVLILREATERPEGVDMGAAQLVGTDTHAIIRAVHAALALPPLDPCFPYGDGRASHRIAAVIERWLHRAQPTRAPRPVINGRKSGKLVAMGAASSTMTG</sequence>
<dbReference type="SUPFAM" id="SSF53756">
    <property type="entry name" value="UDP-Glycosyltransferase/glycogen phosphorylase"/>
    <property type="match status" value="1"/>
</dbReference>
<evidence type="ECO:0000256" key="1">
    <source>
        <dbReference type="ARBA" id="ARBA00023235"/>
    </source>
</evidence>
<reference evidence="7 8" key="1">
    <citation type="submission" date="2020-07" db="EMBL/GenBank/DDBJ databases">
        <title>Complete genome sequence for Sandaracinobacter sp. M6.</title>
        <authorList>
            <person name="Tang Y."/>
            <person name="Liu Q."/>
            <person name="Guo Z."/>
            <person name="Lei P."/>
            <person name="Huang B."/>
        </authorList>
    </citation>
    <scope>NUCLEOTIDE SEQUENCE [LARGE SCALE GENOMIC DNA]</scope>
    <source>
        <strain evidence="7 8">M6</strain>
    </source>
</reference>
<evidence type="ECO:0000256" key="5">
    <source>
        <dbReference type="RuleBase" id="RU003513"/>
    </source>
</evidence>
<comment type="similarity">
    <text evidence="3 5">Belongs to the UDP-N-acetylglucosamine 2-epimerase family.</text>
</comment>
<organism evidence="7 8">
    <name type="scientific">Sandaracinobacteroides saxicola</name>
    <dbReference type="NCBI Taxonomy" id="2759707"/>
    <lineage>
        <taxon>Bacteria</taxon>
        <taxon>Pseudomonadati</taxon>
        <taxon>Pseudomonadota</taxon>
        <taxon>Alphaproteobacteria</taxon>
        <taxon>Sphingomonadales</taxon>
        <taxon>Sphingosinicellaceae</taxon>
        <taxon>Sandaracinobacteroides</taxon>
    </lineage>
</organism>
<dbReference type="Pfam" id="PF02350">
    <property type="entry name" value="Epimerase_2"/>
    <property type="match status" value="1"/>
</dbReference>
<dbReference type="NCBIfam" id="TIGR00236">
    <property type="entry name" value="wecB"/>
    <property type="match status" value="1"/>
</dbReference>
<dbReference type="AlphaFoldDB" id="A0A7G5IJN8"/>
<protein>
    <recommendedName>
        <fullName evidence="4">UDP-N-acetylglucosamine 2-epimerase (non-hydrolyzing)</fullName>
        <ecNumber evidence="4">5.1.3.14</ecNumber>
    </recommendedName>
</protein>
<proteinExistence type="inferred from homology"/>
<evidence type="ECO:0000256" key="2">
    <source>
        <dbReference type="ARBA" id="ARBA00036080"/>
    </source>
</evidence>
<dbReference type="Proteomes" id="UP000515292">
    <property type="component" value="Chromosome"/>
</dbReference>
<evidence type="ECO:0000313" key="7">
    <source>
        <dbReference type="EMBL" id="QMW23580.1"/>
    </source>
</evidence>
<evidence type="ECO:0000259" key="6">
    <source>
        <dbReference type="Pfam" id="PF02350"/>
    </source>
</evidence>
<dbReference type="InterPro" id="IPR029767">
    <property type="entry name" value="WecB-like"/>
</dbReference>
<dbReference type="EC" id="5.1.3.14" evidence="4"/>
<dbReference type="PANTHER" id="PTHR43174">
    <property type="entry name" value="UDP-N-ACETYLGLUCOSAMINE 2-EPIMERASE"/>
    <property type="match status" value="1"/>
</dbReference>
<dbReference type="GO" id="GO:0008761">
    <property type="term" value="F:UDP-N-acetylglucosamine 2-epimerase activity"/>
    <property type="evidence" value="ECO:0007669"/>
    <property type="project" value="UniProtKB-EC"/>
</dbReference>
<evidence type="ECO:0000256" key="3">
    <source>
        <dbReference type="ARBA" id="ARBA00038209"/>
    </source>
</evidence>
<keyword evidence="8" id="KW-1185">Reference proteome</keyword>
<evidence type="ECO:0000256" key="4">
    <source>
        <dbReference type="ARBA" id="ARBA00038858"/>
    </source>
</evidence>
<accession>A0A7G5IJN8</accession>
<dbReference type="Gene3D" id="3.40.50.2000">
    <property type="entry name" value="Glycogen Phosphorylase B"/>
    <property type="match status" value="2"/>
</dbReference>
<dbReference type="PANTHER" id="PTHR43174:SF2">
    <property type="entry name" value="UDP-N-ACETYLGLUCOSAMINE 2-EPIMERASE"/>
    <property type="match status" value="1"/>
</dbReference>
<evidence type="ECO:0000313" key="8">
    <source>
        <dbReference type="Proteomes" id="UP000515292"/>
    </source>
</evidence>
<name>A0A7G5IJN8_9SPHN</name>
<dbReference type="InterPro" id="IPR003331">
    <property type="entry name" value="UDP_GlcNAc_Epimerase_2_dom"/>
</dbReference>
<gene>
    <name evidence="7" type="primary">wecB</name>
    <name evidence="7" type="ORF">H3309_03530</name>
</gene>
<keyword evidence="1 5" id="KW-0413">Isomerase</keyword>